<dbReference type="InterPro" id="IPR029058">
    <property type="entry name" value="AB_hydrolase_fold"/>
</dbReference>
<organism evidence="2 3">
    <name type="scientific">Uliginosibacterium flavum</name>
    <dbReference type="NCBI Taxonomy" id="1396831"/>
    <lineage>
        <taxon>Bacteria</taxon>
        <taxon>Pseudomonadati</taxon>
        <taxon>Pseudomonadota</taxon>
        <taxon>Betaproteobacteria</taxon>
        <taxon>Rhodocyclales</taxon>
        <taxon>Zoogloeaceae</taxon>
        <taxon>Uliginosibacterium</taxon>
    </lineage>
</organism>
<sequence length="360" mass="40402">MSGNKQRLVVFFDGTWNDPQDRTNVFRMCSCLADYDEEVPQRFFYDPGVGTSKLTRLQGGMFGTGLSKNLMEGYDWLARRYMEGDEIWVFGFSRGAYTARSLVGLLRKCGLLHVSTPDLQVAAEKLYRDKSAGPDDPPSERFRRQYSREVKVYFIGVWDTVGSLGIPGTMISERGLYSWHDTQLSKIVEHAYQAMALDEHRAPYDVVQWVGENGLKKPENVDVEQRWFIGAHADVGGGYGDNPLADDNPLSDISLLWMQQKAVAAGLKFVPVVPAPKAFKTEPHDSFREFAGGAYAVLRGVLHAGDGRFYRCFEQECKDSEGKVSRGVNVTVDPSVWQRWASVPDYRPPTLVAANKSAPY</sequence>
<evidence type="ECO:0000313" key="3">
    <source>
        <dbReference type="Proteomes" id="UP001549691"/>
    </source>
</evidence>
<evidence type="ECO:0000259" key="1">
    <source>
        <dbReference type="Pfam" id="PF09994"/>
    </source>
</evidence>
<dbReference type="Pfam" id="PF09994">
    <property type="entry name" value="T6SS_Tle1-like_cat"/>
    <property type="match status" value="1"/>
</dbReference>
<evidence type="ECO:0000313" key="2">
    <source>
        <dbReference type="EMBL" id="MET7016184.1"/>
    </source>
</evidence>
<dbReference type="SUPFAM" id="SSF53474">
    <property type="entry name" value="alpha/beta-Hydrolases"/>
    <property type="match status" value="1"/>
</dbReference>
<dbReference type="Proteomes" id="UP001549691">
    <property type="component" value="Unassembled WGS sequence"/>
</dbReference>
<name>A0ABV2TQI4_9RHOO</name>
<keyword evidence="3" id="KW-1185">Reference proteome</keyword>
<gene>
    <name evidence="2" type="ORF">ABXR19_18510</name>
</gene>
<protein>
    <submittedName>
        <fullName evidence="2">DUF2235 domain-containing protein</fullName>
    </submittedName>
</protein>
<accession>A0ABV2TQI4</accession>
<feature type="domain" description="T6SS Phospholipase effector Tle1-like catalytic" evidence="1">
    <location>
        <begin position="7"/>
        <end position="260"/>
    </location>
</feature>
<proteinExistence type="predicted"/>
<dbReference type="EMBL" id="JBEWZI010000030">
    <property type="protein sequence ID" value="MET7016184.1"/>
    <property type="molecule type" value="Genomic_DNA"/>
</dbReference>
<dbReference type="PANTHER" id="PTHR33840">
    <property type="match status" value="1"/>
</dbReference>
<comment type="caution">
    <text evidence="2">The sequence shown here is derived from an EMBL/GenBank/DDBJ whole genome shotgun (WGS) entry which is preliminary data.</text>
</comment>
<dbReference type="PANTHER" id="PTHR33840:SF1">
    <property type="entry name" value="TLE1 PHOSPHOLIPASE DOMAIN-CONTAINING PROTEIN"/>
    <property type="match status" value="1"/>
</dbReference>
<dbReference type="InterPro" id="IPR018712">
    <property type="entry name" value="Tle1-like_cat"/>
</dbReference>
<reference evidence="2 3" key="1">
    <citation type="submission" date="2024-07" db="EMBL/GenBank/DDBJ databases">
        <title>Uliginosibacterium flavum JJ3220;KACC:17644.</title>
        <authorList>
            <person name="Kim M.K."/>
        </authorList>
    </citation>
    <scope>NUCLEOTIDE SEQUENCE [LARGE SCALE GENOMIC DNA]</scope>
    <source>
        <strain evidence="2 3">KACC:17644</strain>
    </source>
</reference>
<dbReference type="RefSeq" id="WP_354602641.1">
    <property type="nucleotide sequence ID" value="NZ_JBEWZI010000030.1"/>
</dbReference>